<dbReference type="Proteomes" id="UP001497382">
    <property type="component" value="Unassembled WGS sequence"/>
</dbReference>
<organism evidence="1 2">
    <name type="scientific">Larinioides sclopetarius</name>
    <dbReference type="NCBI Taxonomy" id="280406"/>
    <lineage>
        <taxon>Eukaryota</taxon>
        <taxon>Metazoa</taxon>
        <taxon>Ecdysozoa</taxon>
        <taxon>Arthropoda</taxon>
        <taxon>Chelicerata</taxon>
        <taxon>Arachnida</taxon>
        <taxon>Araneae</taxon>
        <taxon>Araneomorphae</taxon>
        <taxon>Entelegynae</taxon>
        <taxon>Araneoidea</taxon>
        <taxon>Araneidae</taxon>
        <taxon>Larinioides</taxon>
    </lineage>
</organism>
<keyword evidence="2" id="KW-1185">Reference proteome</keyword>
<name>A0AAV1ZYW6_9ARAC</name>
<dbReference type="AlphaFoldDB" id="A0AAV1ZYW6"/>
<dbReference type="EMBL" id="CAXIEN010000087">
    <property type="protein sequence ID" value="CAL1275742.1"/>
    <property type="molecule type" value="Genomic_DNA"/>
</dbReference>
<proteinExistence type="predicted"/>
<evidence type="ECO:0000313" key="1">
    <source>
        <dbReference type="EMBL" id="CAL1275742.1"/>
    </source>
</evidence>
<protein>
    <submittedName>
        <fullName evidence="1">Uncharacterized protein</fullName>
    </submittedName>
</protein>
<feature type="non-terminal residue" evidence="1">
    <location>
        <position position="1"/>
    </location>
</feature>
<evidence type="ECO:0000313" key="2">
    <source>
        <dbReference type="Proteomes" id="UP001497382"/>
    </source>
</evidence>
<accession>A0AAV1ZYW6</accession>
<comment type="caution">
    <text evidence="1">The sequence shown here is derived from an EMBL/GenBank/DDBJ whole genome shotgun (WGS) entry which is preliminary data.</text>
</comment>
<sequence>FCSCDFLFVKRRIHTNKIQKTRDVKSLFHSPVWWFGNKILTTPFSFLEIRRNFKAYLSNFLLKDEKSGRNSCAREDVVNATDECRFL</sequence>
<gene>
    <name evidence="1" type="ORF">LARSCL_LOCUS8270</name>
</gene>
<reference evidence="1 2" key="1">
    <citation type="submission" date="2024-04" db="EMBL/GenBank/DDBJ databases">
        <authorList>
            <person name="Rising A."/>
            <person name="Reimegard J."/>
            <person name="Sonavane S."/>
            <person name="Akerstrom W."/>
            <person name="Nylinder S."/>
            <person name="Hedman E."/>
            <person name="Kallberg Y."/>
        </authorList>
    </citation>
    <scope>NUCLEOTIDE SEQUENCE [LARGE SCALE GENOMIC DNA]</scope>
</reference>